<evidence type="ECO:0000256" key="10">
    <source>
        <dbReference type="ARBA" id="ARBA00023180"/>
    </source>
</evidence>
<keyword evidence="6" id="KW-0134">Cell wall</keyword>
<evidence type="ECO:0000256" key="3">
    <source>
        <dbReference type="ARBA" id="ARBA00006027"/>
    </source>
</evidence>
<evidence type="ECO:0000256" key="15">
    <source>
        <dbReference type="SAM" id="MobiDB-lite"/>
    </source>
</evidence>
<comment type="caution">
    <text evidence="18">The sequence shown here is derived from an EMBL/GenBank/DDBJ whole genome shotgun (WGS) entry which is preliminary data.</text>
</comment>
<evidence type="ECO:0000256" key="16">
    <source>
        <dbReference type="SAM" id="Phobius"/>
    </source>
</evidence>
<comment type="subcellular location">
    <subcellularLocation>
        <location evidence="1">Secreted</location>
        <location evidence="1">Cell wall</location>
    </subcellularLocation>
</comment>
<keyword evidence="10" id="KW-0325">Glycoprotein</keyword>
<keyword evidence="16" id="KW-1133">Transmembrane helix</keyword>
<dbReference type="GO" id="GO:0004857">
    <property type="term" value="F:enzyme inhibitor activity"/>
    <property type="evidence" value="ECO:0007669"/>
    <property type="project" value="InterPro"/>
</dbReference>
<evidence type="ECO:0000256" key="7">
    <source>
        <dbReference type="ARBA" id="ARBA00022801"/>
    </source>
</evidence>
<dbReference type="NCBIfam" id="TIGR01614">
    <property type="entry name" value="PME_inhib"/>
    <property type="match status" value="1"/>
</dbReference>
<feature type="transmembrane region" description="Helical" evidence="16">
    <location>
        <begin position="25"/>
        <end position="47"/>
    </location>
</feature>
<dbReference type="SUPFAM" id="SSF51126">
    <property type="entry name" value="Pectin lyase-like"/>
    <property type="match status" value="1"/>
</dbReference>
<dbReference type="FunFam" id="2.160.20.10:FF:000001">
    <property type="entry name" value="Pectinesterase"/>
    <property type="match status" value="1"/>
</dbReference>
<dbReference type="PROSITE" id="PS00503">
    <property type="entry name" value="PECTINESTERASE_2"/>
    <property type="match status" value="1"/>
</dbReference>
<keyword evidence="9" id="KW-1015">Disulfide bond</keyword>
<evidence type="ECO:0000256" key="5">
    <source>
        <dbReference type="ARBA" id="ARBA00013229"/>
    </source>
</evidence>
<protein>
    <recommendedName>
        <fullName evidence="5 14">Pectinesterase</fullName>
        <ecNumber evidence="5 14">3.1.1.11</ecNumber>
    </recommendedName>
</protein>
<comment type="function">
    <text evidence="12">Acts in the modification of cell walls via demethylesterification of cell wall pectin.</text>
</comment>
<gene>
    <name evidence="18" type="ORF">QN277_027017</name>
</gene>
<evidence type="ECO:0000256" key="14">
    <source>
        <dbReference type="RuleBase" id="RU000589"/>
    </source>
</evidence>
<dbReference type="InterPro" id="IPR000070">
    <property type="entry name" value="Pectinesterase_cat"/>
</dbReference>
<evidence type="ECO:0000256" key="2">
    <source>
        <dbReference type="ARBA" id="ARBA00005184"/>
    </source>
</evidence>
<comment type="catalytic activity">
    <reaction evidence="11 14">
        <text>[(1-&gt;4)-alpha-D-galacturonosyl methyl ester](n) + n H2O = [(1-&gt;4)-alpha-D-galacturonosyl](n) + n methanol + n H(+)</text>
        <dbReference type="Rhea" id="RHEA:22380"/>
        <dbReference type="Rhea" id="RHEA-COMP:14570"/>
        <dbReference type="Rhea" id="RHEA-COMP:14573"/>
        <dbReference type="ChEBI" id="CHEBI:15377"/>
        <dbReference type="ChEBI" id="CHEBI:15378"/>
        <dbReference type="ChEBI" id="CHEBI:17790"/>
        <dbReference type="ChEBI" id="CHEBI:140522"/>
        <dbReference type="ChEBI" id="CHEBI:140523"/>
        <dbReference type="EC" id="3.1.1.11"/>
    </reaction>
</comment>
<dbReference type="InterPro" id="IPR006501">
    <property type="entry name" value="Pectinesterase_inhib_dom"/>
</dbReference>
<dbReference type="SMART" id="SM00856">
    <property type="entry name" value="PMEI"/>
    <property type="match status" value="1"/>
</dbReference>
<evidence type="ECO:0000256" key="12">
    <source>
        <dbReference type="ARBA" id="ARBA00057335"/>
    </source>
</evidence>
<dbReference type="EC" id="3.1.1.11" evidence="5 14"/>
<keyword evidence="16" id="KW-0812">Transmembrane</keyword>
<keyword evidence="16" id="KW-0472">Membrane</keyword>
<evidence type="ECO:0000256" key="11">
    <source>
        <dbReference type="ARBA" id="ARBA00047928"/>
    </source>
</evidence>
<evidence type="ECO:0000256" key="9">
    <source>
        <dbReference type="ARBA" id="ARBA00023157"/>
    </source>
</evidence>
<dbReference type="GO" id="GO:0045490">
    <property type="term" value="P:pectin catabolic process"/>
    <property type="evidence" value="ECO:0007669"/>
    <property type="project" value="UniProtKB-UniRule"/>
</dbReference>
<evidence type="ECO:0000256" key="4">
    <source>
        <dbReference type="ARBA" id="ARBA00007786"/>
    </source>
</evidence>
<reference evidence="18" key="1">
    <citation type="submission" date="2023-10" db="EMBL/GenBank/DDBJ databases">
        <title>Chromosome-level genome of the transformable northern wattle, Acacia crassicarpa.</title>
        <authorList>
            <person name="Massaro I."/>
            <person name="Sinha N.R."/>
            <person name="Poethig S."/>
            <person name="Leichty A.R."/>
        </authorList>
    </citation>
    <scope>NUCLEOTIDE SEQUENCE</scope>
    <source>
        <strain evidence="18">Acra3RX</strain>
        <tissue evidence="18">Leaf</tissue>
    </source>
</reference>
<comment type="similarity">
    <text evidence="3">In the N-terminal section; belongs to the PMEI family.</text>
</comment>
<evidence type="ECO:0000256" key="8">
    <source>
        <dbReference type="ARBA" id="ARBA00023085"/>
    </source>
</evidence>
<evidence type="ECO:0000256" key="6">
    <source>
        <dbReference type="ARBA" id="ARBA00022512"/>
    </source>
</evidence>
<accession>A0AAE1JAJ4</accession>
<proteinExistence type="inferred from homology"/>
<name>A0AAE1JAJ4_9FABA</name>
<keyword evidence="19" id="KW-1185">Reference proteome</keyword>
<dbReference type="PANTHER" id="PTHR31707">
    <property type="entry name" value="PECTINESTERASE"/>
    <property type="match status" value="1"/>
</dbReference>
<dbReference type="GO" id="GO:0042545">
    <property type="term" value="P:cell wall modification"/>
    <property type="evidence" value="ECO:0007669"/>
    <property type="project" value="UniProtKB-UniRule"/>
</dbReference>
<organism evidence="18 19">
    <name type="scientific">Acacia crassicarpa</name>
    <name type="common">northern wattle</name>
    <dbReference type="NCBI Taxonomy" id="499986"/>
    <lineage>
        <taxon>Eukaryota</taxon>
        <taxon>Viridiplantae</taxon>
        <taxon>Streptophyta</taxon>
        <taxon>Embryophyta</taxon>
        <taxon>Tracheophyta</taxon>
        <taxon>Spermatophyta</taxon>
        <taxon>Magnoliopsida</taxon>
        <taxon>eudicotyledons</taxon>
        <taxon>Gunneridae</taxon>
        <taxon>Pentapetalae</taxon>
        <taxon>rosids</taxon>
        <taxon>fabids</taxon>
        <taxon>Fabales</taxon>
        <taxon>Fabaceae</taxon>
        <taxon>Caesalpinioideae</taxon>
        <taxon>mimosoid clade</taxon>
        <taxon>Acacieae</taxon>
        <taxon>Acacia</taxon>
    </lineage>
</organism>
<dbReference type="InterPro" id="IPR033131">
    <property type="entry name" value="Pectinesterase_Asp_AS"/>
</dbReference>
<dbReference type="Pfam" id="PF01095">
    <property type="entry name" value="Pectinesterase"/>
    <property type="match status" value="1"/>
</dbReference>
<dbReference type="FunFam" id="1.20.140.40:FF:000001">
    <property type="entry name" value="Pectinesterase"/>
    <property type="match status" value="1"/>
</dbReference>
<sequence length="599" mass="66060">MAFQDFDLITEKRKTDKKQKLKRKIAIGAVCTIVVIGLIGAAAFVVVTKYSEEDKEFNNHNKKSPPSSSSSSSKSNPDANQVSAISEKLVKTICGYTDYQEKCETSLKEEVKKNAKISQPKDVLQVAISVAQDEVNKAMNKSSNFNFETDQEKGAFEDCKKLLEAAKNDLGNSSSHVASLDMAKLKSSSSDLNSWLSAVISFQGACLDGFSEGKLKTELESAFRNSTEYVSNSLAILSQLGSAFSSALLNGGASRHLLSSSDDKGLPEWMKDEDRRMLKAADDKPTPNVTVSSDGSGDFKTISEALKAIPQKYDGRYVVYVKAGTYDETVVIESRMVNLTLYGDGSQKSIITGNKNFVDGVRTYHTASFAVEADGFLGKAMGFRNTAGPEKHQAVAARIQGDRSVFVNCRFEGYQDTLYALAHRQFYRSCVISGTVDFIFGDAAAIFQNCIINIRKPMDNQQNIVTAQGRMDPRQQTAIVLQNCQIKADTSLASVKDKFKNYLGRPWKENSRTIIMESQIDGIIDPEGWMQWEGEFALKTLFYAEYNNTGPGANTDNRVKWPGYKKITRDEASSFTVGTFLAGNWISVINVPVQRGLYN</sequence>
<evidence type="ECO:0000256" key="13">
    <source>
        <dbReference type="PROSITE-ProRule" id="PRU10040"/>
    </source>
</evidence>
<feature type="compositionally biased region" description="Low complexity" evidence="15">
    <location>
        <begin position="64"/>
        <end position="77"/>
    </location>
</feature>
<comment type="similarity">
    <text evidence="4">In the C-terminal section; belongs to the pectinesterase family.</text>
</comment>
<feature type="active site" evidence="13">
    <location>
        <position position="437"/>
    </location>
</feature>
<keyword evidence="6" id="KW-0964">Secreted</keyword>
<dbReference type="Pfam" id="PF04043">
    <property type="entry name" value="PMEI"/>
    <property type="match status" value="1"/>
</dbReference>
<dbReference type="InterPro" id="IPR012334">
    <property type="entry name" value="Pectin_lyas_fold"/>
</dbReference>
<dbReference type="GO" id="GO:0030599">
    <property type="term" value="F:pectinesterase activity"/>
    <property type="evidence" value="ECO:0007669"/>
    <property type="project" value="UniProtKB-UniRule"/>
</dbReference>
<keyword evidence="8 14" id="KW-0063">Aspartyl esterase</keyword>
<dbReference type="EMBL" id="JAWXYG010000008">
    <property type="protein sequence ID" value="KAK4266043.1"/>
    <property type="molecule type" value="Genomic_DNA"/>
</dbReference>
<dbReference type="InterPro" id="IPR035513">
    <property type="entry name" value="Invertase/methylesterase_inhib"/>
</dbReference>
<dbReference type="SUPFAM" id="SSF101148">
    <property type="entry name" value="Plant invertase/pectin methylesterase inhibitor"/>
    <property type="match status" value="1"/>
</dbReference>
<dbReference type="CDD" id="cd15798">
    <property type="entry name" value="PMEI-like_3"/>
    <property type="match status" value="1"/>
</dbReference>
<evidence type="ECO:0000313" key="19">
    <source>
        <dbReference type="Proteomes" id="UP001293593"/>
    </source>
</evidence>
<keyword evidence="7 14" id="KW-0378">Hydrolase</keyword>
<dbReference type="AlphaFoldDB" id="A0AAE1JAJ4"/>
<evidence type="ECO:0000256" key="1">
    <source>
        <dbReference type="ARBA" id="ARBA00004191"/>
    </source>
</evidence>
<dbReference type="InterPro" id="IPR011050">
    <property type="entry name" value="Pectin_lyase_fold/virulence"/>
</dbReference>
<dbReference type="Gene3D" id="1.20.140.40">
    <property type="entry name" value="Invertase/pectin methylesterase inhibitor family protein"/>
    <property type="match status" value="1"/>
</dbReference>
<evidence type="ECO:0000313" key="18">
    <source>
        <dbReference type="EMBL" id="KAK4266043.1"/>
    </source>
</evidence>
<comment type="pathway">
    <text evidence="2 14">Glycan metabolism; pectin degradation; 2-dehydro-3-deoxy-D-gluconate from pectin: step 1/5.</text>
</comment>
<evidence type="ECO:0000259" key="17">
    <source>
        <dbReference type="SMART" id="SM00856"/>
    </source>
</evidence>
<dbReference type="Gene3D" id="2.160.20.10">
    <property type="entry name" value="Single-stranded right-handed beta-helix, Pectin lyase-like"/>
    <property type="match status" value="1"/>
</dbReference>
<feature type="region of interest" description="Disordered" evidence="15">
    <location>
        <begin position="55"/>
        <end position="81"/>
    </location>
</feature>
<feature type="domain" description="Pectinesterase inhibitor" evidence="17">
    <location>
        <begin position="85"/>
        <end position="236"/>
    </location>
</feature>
<dbReference type="Proteomes" id="UP001293593">
    <property type="component" value="Unassembled WGS sequence"/>
</dbReference>